<dbReference type="STRING" id="1121416.SAMN02745220_02299"/>
<dbReference type="PANTHER" id="PTHR43201">
    <property type="entry name" value="ACYL-COA SYNTHETASE"/>
    <property type="match status" value="1"/>
</dbReference>
<keyword evidence="5" id="KW-1185">Reference proteome</keyword>
<dbReference type="AlphaFoldDB" id="A0A1M7Y7E9"/>
<dbReference type="GO" id="GO:0006631">
    <property type="term" value="P:fatty acid metabolic process"/>
    <property type="evidence" value="ECO:0007669"/>
    <property type="project" value="TreeGrafter"/>
</dbReference>
<sequence length="506" mass="56224">MLLHHKFIDVAKECGTKLALHDFTTNSKITYDRALIATLILTRIFRKLERGNIGLMLPTSAGCILSKIAVLMSGRTPVMINYSTGAEQNARYAQRKCDFRTIITSKALLEKIDCPYVDGMVYIEDIMAGISRLQKVRAALLSKLPAGLIKKLVFNGREDANAAILFTSGSEKDPKAVQLTHSNISANVASCTERFKFTKDEIFLATLPYFHVFGMTVNLWIPIHHGNTILTYANPLEYKKVCEIARNNKPSLMVGTPSFFWGYLRKSDTGDFESLRIALVGADKCPDSLREAFKEKHGITLLEGYGATECSPVISANSPENNRPGSVGKPIDGVQVRIENYETGEECGPGEDGRILIKGASVMKGYFNDFEQTSLHIRHGWYDTGDMGNLDADGYLWHVGRLKRFVKIGGEMVSMVKIEDTLEKLLPEDAHCSVVEIPDAMKGARLVAVTTVPVDQKNIIKQMAEYLPAIALPKTFMVMENLPKMGSGKIDFRTITEMAREELARK</sequence>
<dbReference type="Pfam" id="PF13193">
    <property type="entry name" value="AMP-binding_C"/>
    <property type="match status" value="1"/>
</dbReference>
<protein>
    <submittedName>
        <fullName evidence="4">Acyl-[acyl-carrier-protein]-phospholipid O-acyltransferase / long-chain-fatty-acid--[acyl-carrier-protein] ligase</fullName>
    </submittedName>
</protein>
<reference evidence="4 5" key="1">
    <citation type="submission" date="2016-12" db="EMBL/GenBank/DDBJ databases">
        <authorList>
            <person name="Song W.-J."/>
            <person name="Kurnit D.M."/>
        </authorList>
    </citation>
    <scope>NUCLEOTIDE SEQUENCE [LARGE SCALE GENOMIC DNA]</scope>
    <source>
        <strain evidence="4 5">DSM 18488</strain>
    </source>
</reference>
<feature type="domain" description="AMP-binding enzyme C-terminal" evidence="3">
    <location>
        <begin position="427"/>
        <end position="489"/>
    </location>
</feature>
<evidence type="ECO:0000259" key="3">
    <source>
        <dbReference type="Pfam" id="PF13193"/>
    </source>
</evidence>
<evidence type="ECO:0000256" key="1">
    <source>
        <dbReference type="ARBA" id="ARBA00006432"/>
    </source>
</evidence>
<dbReference type="OrthoDB" id="9799237at2"/>
<dbReference type="InterPro" id="IPR025110">
    <property type="entry name" value="AMP-bd_C"/>
</dbReference>
<dbReference type="InterPro" id="IPR042099">
    <property type="entry name" value="ANL_N_sf"/>
</dbReference>
<accession>A0A1M7Y7E9</accession>
<dbReference type="PANTHER" id="PTHR43201:SF8">
    <property type="entry name" value="ACYL-COA SYNTHETASE FAMILY MEMBER 3"/>
    <property type="match status" value="1"/>
</dbReference>
<proteinExistence type="inferred from homology"/>
<dbReference type="RefSeq" id="WP_073613599.1">
    <property type="nucleotide sequence ID" value="NZ_FRFE01000010.1"/>
</dbReference>
<keyword evidence="4" id="KW-0012">Acyltransferase</keyword>
<evidence type="ECO:0000313" key="4">
    <source>
        <dbReference type="EMBL" id="SHO48438.1"/>
    </source>
</evidence>
<feature type="domain" description="AMP-dependent synthetase/ligase" evidence="2">
    <location>
        <begin position="11"/>
        <end position="367"/>
    </location>
</feature>
<dbReference type="SUPFAM" id="SSF56801">
    <property type="entry name" value="Acetyl-CoA synthetase-like"/>
    <property type="match status" value="1"/>
</dbReference>
<keyword evidence="4" id="KW-0808">Transferase</keyword>
<organism evidence="4 5">
    <name type="scientific">Desulfopila aestuarii DSM 18488</name>
    <dbReference type="NCBI Taxonomy" id="1121416"/>
    <lineage>
        <taxon>Bacteria</taxon>
        <taxon>Pseudomonadati</taxon>
        <taxon>Thermodesulfobacteriota</taxon>
        <taxon>Desulfobulbia</taxon>
        <taxon>Desulfobulbales</taxon>
        <taxon>Desulfocapsaceae</taxon>
        <taxon>Desulfopila</taxon>
    </lineage>
</organism>
<dbReference type="Proteomes" id="UP000184603">
    <property type="component" value="Unassembled WGS sequence"/>
</dbReference>
<dbReference type="InterPro" id="IPR045851">
    <property type="entry name" value="AMP-bd_C_sf"/>
</dbReference>
<gene>
    <name evidence="4" type="ORF">SAMN02745220_02299</name>
</gene>
<evidence type="ECO:0000313" key="5">
    <source>
        <dbReference type="Proteomes" id="UP000184603"/>
    </source>
</evidence>
<dbReference type="InterPro" id="IPR000873">
    <property type="entry name" value="AMP-dep_synth/lig_dom"/>
</dbReference>
<name>A0A1M7Y7E9_9BACT</name>
<dbReference type="GO" id="GO:0031956">
    <property type="term" value="F:medium-chain fatty acid-CoA ligase activity"/>
    <property type="evidence" value="ECO:0007669"/>
    <property type="project" value="TreeGrafter"/>
</dbReference>
<evidence type="ECO:0000259" key="2">
    <source>
        <dbReference type="Pfam" id="PF00501"/>
    </source>
</evidence>
<dbReference type="GO" id="GO:0016746">
    <property type="term" value="F:acyltransferase activity"/>
    <property type="evidence" value="ECO:0007669"/>
    <property type="project" value="UniProtKB-KW"/>
</dbReference>
<dbReference type="EMBL" id="FRFE01000010">
    <property type="protein sequence ID" value="SHO48438.1"/>
    <property type="molecule type" value="Genomic_DNA"/>
</dbReference>
<comment type="similarity">
    <text evidence="1">Belongs to the ATP-dependent AMP-binding enzyme family.</text>
</comment>
<dbReference type="Gene3D" id="3.40.50.12780">
    <property type="entry name" value="N-terminal domain of ligase-like"/>
    <property type="match status" value="1"/>
</dbReference>
<keyword evidence="4" id="KW-0436">Ligase</keyword>
<dbReference type="Gene3D" id="3.30.300.30">
    <property type="match status" value="1"/>
</dbReference>
<dbReference type="Pfam" id="PF00501">
    <property type="entry name" value="AMP-binding"/>
    <property type="match status" value="1"/>
</dbReference>